<accession>A0A1Y5HWK0</accession>
<dbReference type="PANTHER" id="PTHR21485:SF6">
    <property type="entry name" value="N-ACYLNEURAMINATE CYTIDYLYLTRANSFERASE-RELATED"/>
    <property type="match status" value="1"/>
</dbReference>
<reference evidence="2" key="1">
    <citation type="submission" date="2017-04" db="EMBL/GenBank/DDBJ databases">
        <title>Population genomics of picophytoplankton unveils novel chromosome hypervariability.</title>
        <authorList>
            <consortium name="DOE Joint Genome Institute"/>
            <person name="Blanc-Mathieu R."/>
            <person name="Krasovec M."/>
            <person name="Hebrard M."/>
            <person name="Yau S."/>
            <person name="Desgranges E."/>
            <person name="Martin J."/>
            <person name="Schackwitz W."/>
            <person name="Kuo A."/>
            <person name="Salin G."/>
            <person name="Donnadieu C."/>
            <person name="Desdevises Y."/>
            <person name="Sanchez-Ferandin S."/>
            <person name="Moreau H."/>
            <person name="Rivals E."/>
            <person name="Grigoriev I.V."/>
            <person name="Grimsley N."/>
            <person name="Eyre-Walker A."/>
            <person name="Piganeau G."/>
        </authorList>
    </citation>
    <scope>NUCLEOTIDE SEQUENCE [LARGE SCALE GENOMIC DNA]</scope>
    <source>
        <strain evidence="2">RCC 1115</strain>
    </source>
</reference>
<dbReference type="SUPFAM" id="SSF53448">
    <property type="entry name" value="Nucleotide-diphospho-sugar transferases"/>
    <property type="match status" value="1"/>
</dbReference>
<dbReference type="eggNOG" id="KOG0017">
    <property type="taxonomic scope" value="Eukaryota"/>
</dbReference>
<dbReference type="AlphaFoldDB" id="A0A1Y5HWK0"/>
<proteinExistence type="predicted"/>
<evidence type="ECO:0000313" key="2">
    <source>
        <dbReference type="EMBL" id="OUS41656.1"/>
    </source>
</evidence>
<feature type="region of interest" description="Disordered" evidence="1">
    <location>
        <begin position="1"/>
        <end position="37"/>
    </location>
</feature>
<dbReference type="Gene3D" id="3.90.550.10">
    <property type="entry name" value="Spore Coat Polysaccharide Biosynthesis Protein SpsA, Chain A"/>
    <property type="match status" value="1"/>
</dbReference>
<protein>
    <submittedName>
        <fullName evidence="2">Nucleotide-diphospho-sugar transferase</fullName>
    </submittedName>
</protein>
<dbReference type="PANTHER" id="PTHR21485">
    <property type="entry name" value="HAD SUPERFAMILY MEMBERS CMAS AND KDSC"/>
    <property type="match status" value="1"/>
</dbReference>
<evidence type="ECO:0000256" key="1">
    <source>
        <dbReference type="SAM" id="MobiDB-lite"/>
    </source>
</evidence>
<dbReference type="GO" id="GO:0008781">
    <property type="term" value="F:N-acylneuraminate cytidylyltransferase activity"/>
    <property type="evidence" value="ECO:0007669"/>
    <property type="project" value="TreeGrafter"/>
</dbReference>
<name>A0A1Y5HWK0_OSTTA</name>
<organism evidence="2">
    <name type="scientific">Ostreococcus tauri</name>
    <name type="common">Marine green alga</name>
    <dbReference type="NCBI Taxonomy" id="70448"/>
    <lineage>
        <taxon>Eukaryota</taxon>
        <taxon>Viridiplantae</taxon>
        <taxon>Chlorophyta</taxon>
        <taxon>Mamiellophyceae</taxon>
        <taxon>Mamiellales</taxon>
        <taxon>Bathycoccaceae</taxon>
        <taxon>Ostreococcus</taxon>
    </lineage>
</organism>
<keyword evidence="2" id="KW-0808">Transferase</keyword>
<dbReference type="InterPro" id="IPR050793">
    <property type="entry name" value="CMP-NeuNAc_synthase"/>
</dbReference>
<dbReference type="Proteomes" id="UP000195557">
    <property type="component" value="Unassembled WGS sequence"/>
</dbReference>
<sequence>MPLKIGTDENPADLLTKSDPGGPEVRARHVSRISGTSKEPFQSWIRRQLADFQGSSVSRHGHVSKSDFERMCGLGNYKTVQTNKNPNSKDIARILAGVNLSTCKQKVFHDYEHIVPASKTRRRAMRETSEHQMRPRVLGIITARGGSKGIPGKNIIDLGGKPLIQYTVEAATAAKLLDRCIVSTDCEKIAHIAAEVGCEVPFMRPAEFAQDDSPHMDCIRHAINTLAEQESYLQNSKKFSKICQNFRVLAISFSALGAIYGHFPDE</sequence>
<dbReference type="EMBL" id="KZ155840">
    <property type="protein sequence ID" value="OUS41656.1"/>
    <property type="molecule type" value="Genomic_DNA"/>
</dbReference>
<dbReference type="InterPro" id="IPR003329">
    <property type="entry name" value="Cytidylyl_trans"/>
</dbReference>
<dbReference type="Pfam" id="PF02348">
    <property type="entry name" value="CTP_transf_3"/>
    <property type="match status" value="1"/>
</dbReference>
<dbReference type="InterPro" id="IPR029044">
    <property type="entry name" value="Nucleotide-diphossugar_trans"/>
</dbReference>
<gene>
    <name evidence="2" type="ORF">BE221DRAFT_143024</name>
</gene>